<dbReference type="Pfam" id="PF00067">
    <property type="entry name" value="p450"/>
    <property type="match status" value="1"/>
</dbReference>
<keyword evidence="9 12" id="KW-0408">Iron</keyword>
<dbReference type="EMBL" id="KV907558">
    <property type="protein sequence ID" value="OOF90240.1"/>
    <property type="molecule type" value="Genomic_DNA"/>
</dbReference>
<dbReference type="GO" id="GO:0005506">
    <property type="term" value="F:iron ion binding"/>
    <property type="evidence" value="ECO:0007669"/>
    <property type="project" value="InterPro"/>
</dbReference>
<keyword evidence="5 14" id="KW-0812">Transmembrane</keyword>
<organism evidence="15 16">
    <name type="scientific">Aspergillus carbonarius (strain ITEM 5010)</name>
    <dbReference type="NCBI Taxonomy" id="602072"/>
    <lineage>
        <taxon>Eukaryota</taxon>
        <taxon>Fungi</taxon>
        <taxon>Dikarya</taxon>
        <taxon>Ascomycota</taxon>
        <taxon>Pezizomycotina</taxon>
        <taxon>Eurotiomycetes</taxon>
        <taxon>Eurotiomycetidae</taxon>
        <taxon>Eurotiales</taxon>
        <taxon>Aspergillaceae</taxon>
        <taxon>Aspergillus</taxon>
        <taxon>Aspergillus subgen. Circumdati</taxon>
    </lineage>
</organism>
<evidence type="ECO:0000256" key="9">
    <source>
        <dbReference type="ARBA" id="ARBA00023004"/>
    </source>
</evidence>
<dbReference type="Proteomes" id="UP000188318">
    <property type="component" value="Unassembled WGS sequence"/>
</dbReference>
<dbReference type="SUPFAM" id="SSF48264">
    <property type="entry name" value="Cytochrome P450"/>
    <property type="match status" value="1"/>
</dbReference>
<gene>
    <name evidence="15" type="ORF">ASPCADRAFT_135336</name>
</gene>
<dbReference type="PRINTS" id="PR00463">
    <property type="entry name" value="EP450I"/>
</dbReference>
<evidence type="ECO:0000256" key="13">
    <source>
        <dbReference type="RuleBase" id="RU000461"/>
    </source>
</evidence>
<comment type="cofactor">
    <cofactor evidence="1 12">
        <name>heme</name>
        <dbReference type="ChEBI" id="CHEBI:30413"/>
    </cofactor>
</comment>
<dbReference type="AlphaFoldDB" id="A0A1R3R6Z0"/>
<feature type="binding site" description="axial binding residue" evidence="12">
    <location>
        <position position="471"/>
    </location>
    <ligand>
        <name>heme</name>
        <dbReference type="ChEBI" id="CHEBI:30413"/>
    </ligand>
    <ligandPart>
        <name>Fe</name>
        <dbReference type="ChEBI" id="CHEBI:18248"/>
    </ligandPart>
</feature>
<dbReference type="OrthoDB" id="6692864at2759"/>
<keyword evidence="10 13" id="KW-0503">Monooxygenase</keyword>
<feature type="transmembrane region" description="Helical" evidence="14">
    <location>
        <begin position="58"/>
        <end position="78"/>
    </location>
</feature>
<dbReference type="PANTHER" id="PTHR24305:SF112">
    <property type="entry name" value="L-ORNITHINE-N5-MONOOXYGENASE (EUROFUNG)"/>
    <property type="match status" value="1"/>
</dbReference>
<dbReference type="InterPro" id="IPR017972">
    <property type="entry name" value="Cyt_P450_CS"/>
</dbReference>
<reference evidence="16" key="1">
    <citation type="journal article" date="2017" name="Genome Biol.">
        <title>Comparative genomics reveals high biological diversity and specific adaptations in the industrially and medically important fungal genus Aspergillus.</title>
        <authorList>
            <person name="de Vries R.P."/>
            <person name="Riley R."/>
            <person name="Wiebenga A."/>
            <person name="Aguilar-Osorio G."/>
            <person name="Amillis S."/>
            <person name="Uchima C.A."/>
            <person name="Anderluh G."/>
            <person name="Asadollahi M."/>
            <person name="Askin M."/>
            <person name="Barry K."/>
            <person name="Battaglia E."/>
            <person name="Bayram O."/>
            <person name="Benocci T."/>
            <person name="Braus-Stromeyer S.A."/>
            <person name="Caldana C."/>
            <person name="Canovas D."/>
            <person name="Cerqueira G.C."/>
            <person name="Chen F."/>
            <person name="Chen W."/>
            <person name="Choi C."/>
            <person name="Clum A."/>
            <person name="Dos Santos R.A."/>
            <person name="Damasio A.R."/>
            <person name="Diallinas G."/>
            <person name="Emri T."/>
            <person name="Fekete E."/>
            <person name="Flipphi M."/>
            <person name="Freyberg S."/>
            <person name="Gallo A."/>
            <person name="Gournas C."/>
            <person name="Habgood R."/>
            <person name="Hainaut M."/>
            <person name="Harispe M.L."/>
            <person name="Henrissat B."/>
            <person name="Hilden K.S."/>
            <person name="Hope R."/>
            <person name="Hossain A."/>
            <person name="Karabika E."/>
            <person name="Karaffa L."/>
            <person name="Karanyi Z."/>
            <person name="Krasevec N."/>
            <person name="Kuo A."/>
            <person name="Kusch H."/>
            <person name="LaButti K."/>
            <person name="Lagendijk E.L."/>
            <person name="Lapidus A."/>
            <person name="Levasseur A."/>
            <person name="Lindquist E."/>
            <person name="Lipzen A."/>
            <person name="Logrieco A.F."/>
            <person name="MacCabe A."/>
            <person name="Maekelae M.R."/>
            <person name="Malavazi I."/>
            <person name="Melin P."/>
            <person name="Meyer V."/>
            <person name="Mielnichuk N."/>
            <person name="Miskei M."/>
            <person name="Molnar A.P."/>
            <person name="Mule G."/>
            <person name="Ngan C.Y."/>
            <person name="Orejas M."/>
            <person name="Orosz E."/>
            <person name="Ouedraogo J.P."/>
            <person name="Overkamp K.M."/>
            <person name="Park H.-S."/>
            <person name="Perrone G."/>
            <person name="Piumi F."/>
            <person name="Punt P.J."/>
            <person name="Ram A.F."/>
            <person name="Ramon A."/>
            <person name="Rauscher S."/>
            <person name="Record E."/>
            <person name="Riano-Pachon D.M."/>
            <person name="Robert V."/>
            <person name="Roehrig J."/>
            <person name="Ruller R."/>
            <person name="Salamov A."/>
            <person name="Salih N.S."/>
            <person name="Samson R.A."/>
            <person name="Sandor E."/>
            <person name="Sanguinetti M."/>
            <person name="Schuetze T."/>
            <person name="Sepcic K."/>
            <person name="Shelest E."/>
            <person name="Sherlock G."/>
            <person name="Sophianopoulou V."/>
            <person name="Squina F.M."/>
            <person name="Sun H."/>
            <person name="Susca A."/>
            <person name="Todd R.B."/>
            <person name="Tsang A."/>
            <person name="Unkles S.E."/>
            <person name="van de Wiele N."/>
            <person name="van Rossen-Uffink D."/>
            <person name="Oliveira J.V."/>
            <person name="Vesth T.C."/>
            <person name="Visser J."/>
            <person name="Yu J.-H."/>
            <person name="Zhou M."/>
            <person name="Andersen M.R."/>
            <person name="Archer D.B."/>
            <person name="Baker S.E."/>
            <person name="Benoit I."/>
            <person name="Brakhage A.A."/>
            <person name="Braus G.H."/>
            <person name="Fischer R."/>
            <person name="Frisvad J.C."/>
            <person name="Goldman G.H."/>
            <person name="Houbraken J."/>
            <person name="Oakley B."/>
            <person name="Pocsi I."/>
            <person name="Scazzocchio C."/>
            <person name="Seiboth B."/>
            <person name="vanKuyk P.A."/>
            <person name="Wortman J."/>
            <person name="Dyer P.S."/>
            <person name="Grigoriev I.V."/>
        </authorList>
    </citation>
    <scope>NUCLEOTIDE SEQUENCE [LARGE SCALE GENOMIC DNA]</scope>
    <source>
        <strain evidence="16">ITEM 5010</strain>
    </source>
</reference>
<accession>A0A1R3R6Z0</accession>
<dbReference type="Gene3D" id="1.10.630.10">
    <property type="entry name" value="Cytochrome P450"/>
    <property type="match status" value="1"/>
</dbReference>
<evidence type="ECO:0000256" key="10">
    <source>
        <dbReference type="ARBA" id="ARBA00023033"/>
    </source>
</evidence>
<comment type="subcellular location">
    <subcellularLocation>
        <location evidence="2">Membrane</location>
    </subcellularLocation>
</comment>
<dbReference type="InterPro" id="IPR002401">
    <property type="entry name" value="Cyt_P450_E_grp-I"/>
</dbReference>
<dbReference type="CDD" id="cd11061">
    <property type="entry name" value="CYP67-like"/>
    <property type="match status" value="1"/>
</dbReference>
<dbReference type="PROSITE" id="PS00086">
    <property type="entry name" value="CYTOCHROME_P450"/>
    <property type="match status" value="1"/>
</dbReference>
<keyword evidence="8 13" id="KW-0560">Oxidoreductase</keyword>
<evidence type="ECO:0000256" key="2">
    <source>
        <dbReference type="ARBA" id="ARBA00004370"/>
    </source>
</evidence>
<evidence type="ECO:0000256" key="14">
    <source>
        <dbReference type="SAM" id="Phobius"/>
    </source>
</evidence>
<dbReference type="GO" id="GO:0020037">
    <property type="term" value="F:heme binding"/>
    <property type="evidence" value="ECO:0007669"/>
    <property type="project" value="InterPro"/>
</dbReference>
<keyword evidence="7 14" id="KW-1133">Transmembrane helix</keyword>
<evidence type="ECO:0008006" key="17">
    <source>
        <dbReference type="Google" id="ProtNLM"/>
    </source>
</evidence>
<evidence type="ECO:0000256" key="6">
    <source>
        <dbReference type="ARBA" id="ARBA00022723"/>
    </source>
</evidence>
<keyword evidence="11 14" id="KW-0472">Membrane</keyword>
<comment type="similarity">
    <text evidence="3 13">Belongs to the cytochrome P450 family.</text>
</comment>
<evidence type="ECO:0000256" key="8">
    <source>
        <dbReference type="ARBA" id="ARBA00023002"/>
    </source>
</evidence>
<feature type="transmembrane region" description="Helical" evidence="14">
    <location>
        <begin position="29"/>
        <end position="46"/>
    </location>
</feature>
<dbReference type="GO" id="GO:0016020">
    <property type="term" value="C:membrane"/>
    <property type="evidence" value="ECO:0007669"/>
    <property type="project" value="UniProtKB-SubCell"/>
</dbReference>
<dbReference type="GO" id="GO:0004497">
    <property type="term" value="F:monooxygenase activity"/>
    <property type="evidence" value="ECO:0007669"/>
    <property type="project" value="UniProtKB-KW"/>
</dbReference>
<evidence type="ECO:0000256" key="11">
    <source>
        <dbReference type="ARBA" id="ARBA00023136"/>
    </source>
</evidence>
<evidence type="ECO:0000256" key="5">
    <source>
        <dbReference type="ARBA" id="ARBA00022692"/>
    </source>
</evidence>
<dbReference type="InterPro" id="IPR001128">
    <property type="entry name" value="Cyt_P450"/>
</dbReference>
<dbReference type="STRING" id="602072.A0A1R3R6Z0"/>
<keyword evidence="6 12" id="KW-0479">Metal-binding</keyword>
<protein>
    <recommendedName>
        <fullName evidence="17">Cytochrome P450 monooxygenase</fullName>
    </recommendedName>
</protein>
<evidence type="ECO:0000256" key="3">
    <source>
        <dbReference type="ARBA" id="ARBA00010617"/>
    </source>
</evidence>
<name>A0A1R3R6Z0_ASPC5</name>
<dbReference type="PANTHER" id="PTHR24305">
    <property type="entry name" value="CYTOCHROME P450"/>
    <property type="match status" value="1"/>
</dbReference>
<sequence length="529" mass="60794">MATREILAILTGVLAHLCIFIHGEWHLRGAKVVTVHLILFAGLYALETFRTEHGHPTILISLYLSALFSSIFIYRLSFHRLRGFPGPRAAALSKLWHVWKCRDSRGHHVLESWHQRYGPFVRTGPNEITLFHPAAHEAMDGRLNRNTRSDWYDILYPRVSSIFTRDRAFHHKRRRMWSNALSTTAIRQYAQRMLSKVHALEALIATAADESRPVLINEMMYWFAFDSMGEVAFSEDFGMLRNQRWHTLIWTFRSALALLGPFSPAIWIPRLAFDFTPGLWRIRSWFEMLEFCDWCMRKRMERKLEDKDIASWFIEDHMNHHQEAWLSGDTATLIVAGSDTTAPSLTHLFYFLARYPQHAEKIREEIASVDAQDHVALAKLPHLNGTINESMRLLPAILTQSSRVTPPEGLTVEGTFIPGDVKVCAPRYSIGRLESAYAQPHDFIPERWYSRPHLIRDPRAFAPFGLGDTACAGKNLALAQIRLVTAALVGKYCIRFAPGTESRRSVEKDLRDQLTARPGECHLVFTRRA</sequence>
<evidence type="ECO:0000256" key="12">
    <source>
        <dbReference type="PIRSR" id="PIRSR602401-1"/>
    </source>
</evidence>
<keyword evidence="16" id="KW-1185">Reference proteome</keyword>
<evidence type="ECO:0000313" key="16">
    <source>
        <dbReference type="Proteomes" id="UP000188318"/>
    </source>
</evidence>
<evidence type="ECO:0000256" key="1">
    <source>
        <dbReference type="ARBA" id="ARBA00001971"/>
    </source>
</evidence>
<dbReference type="PRINTS" id="PR00385">
    <property type="entry name" value="P450"/>
</dbReference>
<evidence type="ECO:0000256" key="7">
    <source>
        <dbReference type="ARBA" id="ARBA00022989"/>
    </source>
</evidence>
<proteinExistence type="inferred from homology"/>
<dbReference type="InterPro" id="IPR050121">
    <property type="entry name" value="Cytochrome_P450_monoxygenase"/>
</dbReference>
<feature type="transmembrane region" description="Helical" evidence="14">
    <location>
        <begin position="6"/>
        <end position="22"/>
    </location>
</feature>
<keyword evidence="4 12" id="KW-0349">Heme</keyword>
<dbReference type="OMA" id="LMYFFAF"/>
<dbReference type="VEuPathDB" id="FungiDB:ASPCADRAFT_135336"/>
<dbReference type="InterPro" id="IPR036396">
    <property type="entry name" value="Cyt_P450_sf"/>
</dbReference>
<evidence type="ECO:0000313" key="15">
    <source>
        <dbReference type="EMBL" id="OOF90240.1"/>
    </source>
</evidence>
<dbReference type="GO" id="GO:0016705">
    <property type="term" value="F:oxidoreductase activity, acting on paired donors, with incorporation or reduction of molecular oxygen"/>
    <property type="evidence" value="ECO:0007669"/>
    <property type="project" value="InterPro"/>
</dbReference>
<evidence type="ECO:0000256" key="4">
    <source>
        <dbReference type="ARBA" id="ARBA00022617"/>
    </source>
</evidence>